<evidence type="ECO:0000313" key="2">
    <source>
        <dbReference type="EMBL" id="QNP74609.1"/>
    </source>
</evidence>
<dbReference type="Gene3D" id="3.40.50.11590">
    <property type="match status" value="1"/>
</dbReference>
<evidence type="ECO:0000259" key="1">
    <source>
        <dbReference type="Pfam" id="PF04016"/>
    </source>
</evidence>
<dbReference type="Proteomes" id="UP000516052">
    <property type="component" value="Chromosome"/>
</dbReference>
<dbReference type="SUPFAM" id="SSF159713">
    <property type="entry name" value="Dhaf3308-like"/>
    <property type="match status" value="1"/>
</dbReference>
<protein>
    <recommendedName>
        <fullName evidence="1">Putative heavy-metal chelation domain-containing protein</fullName>
    </recommendedName>
</protein>
<gene>
    <name evidence="2" type="ORF">IAG44_37595</name>
</gene>
<feature type="domain" description="Putative heavy-metal chelation" evidence="1">
    <location>
        <begin position="134"/>
        <end position="242"/>
    </location>
</feature>
<proteinExistence type="predicted"/>
<sequence>MTALTRTSFDALLDRALRGGIGPDPADVRVAVAFRTQQAVRHDGRGTGYRNEVLSLRIGEATGSCAVEPGALPEEALDDCVGADVAHLLTHPLLPVRVAALDAYLMHTVPHGGDTVALPAGTSLEKSRARARAVVDLLDVPEGSVVLVVGVVNSLLEDLRSRGLRYVACDLKGGTTEWGEPVATDALAALEGCDALLVSGMTLGNGTFDALRERAAGRPLVMFAQTGSAILPHFLGHGVSAVCAEPYPFFWLDGGPGLLHRYRAGGER</sequence>
<dbReference type="EMBL" id="CP060828">
    <property type="protein sequence ID" value="QNP74609.1"/>
    <property type="molecule type" value="Genomic_DNA"/>
</dbReference>
<dbReference type="Pfam" id="PF04016">
    <property type="entry name" value="DUF364"/>
    <property type="match status" value="1"/>
</dbReference>
<keyword evidence="3" id="KW-1185">Reference proteome</keyword>
<accession>A0A7H0IP93</accession>
<dbReference type="KEGG" id="sroi:IAG44_37595"/>
<name>A0A7H0IP93_9ACTN</name>
<reference evidence="2 3" key="1">
    <citation type="submission" date="2020-08" db="EMBL/GenBank/DDBJ databases">
        <title>A novel species.</title>
        <authorList>
            <person name="Gao J."/>
        </authorList>
    </citation>
    <scope>NUCLEOTIDE SEQUENCE [LARGE SCALE GENOMIC DNA]</scope>
    <source>
        <strain evidence="2 3">CRXT-G-22</strain>
    </source>
</reference>
<dbReference type="RefSeq" id="WP_187751533.1">
    <property type="nucleotide sequence ID" value="NZ_CP060828.1"/>
</dbReference>
<dbReference type="InterPro" id="IPR007161">
    <property type="entry name" value="DUF364"/>
</dbReference>
<dbReference type="AlphaFoldDB" id="A0A7H0IP93"/>
<organism evidence="2 3">
    <name type="scientific">Streptomyces roseirectus</name>
    <dbReference type="NCBI Taxonomy" id="2768066"/>
    <lineage>
        <taxon>Bacteria</taxon>
        <taxon>Bacillati</taxon>
        <taxon>Actinomycetota</taxon>
        <taxon>Actinomycetes</taxon>
        <taxon>Kitasatosporales</taxon>
        <taxon>Streptomycetaceae</taxon>
        <taxon>Streptomyces</taxon>
    </lineage>
</organism>
<evidence type="ECO:0000313" key="3">
    <source>
        <dbReference type="Proteomes" id="UP000516052"/>
    </source>
</evidence>